<name>A0A2P8CZ68_9ACTN</name>
<feature type="transmembrane region" description="Helical" evidence="1">
    <location>
        <begin position="6"/>
        <end position="29"/>
    </location>
</feature>
<proteinExistence type="predicted"/>
<dbReference type="AlphaFoldDB" id="A0A2P8CZ68"/>
<feature type="transmembrane region" description="Helical" evidence="1">
    <location>
        <begin position="97"/>
        <end position="122"/>
    </location>
</feature>
<keyword evidence="1" id="KW-1133">Transmembrane helix</keyword>
<dbReference type="OrthoDB" id="3388214at2"/>
<dbReference type="Proteomes" id="UP000240542">
    <property type="component" value="Unassembled WGS sequence"/>
</dbReference>
<reference evidence="2 3" key="1">
    <citation type="submission" date="2018-03" db="EMBL/GenBank/DDBJ databases">
        <title>Genomic Encyclopedia of Archaeal and Bacterial Type Strains, Phase II (KMG-II): from individual species to whole genera.</title>
        <authorList>
            <person name="Goeker M."/>
        </authorList>
    </citation>
    <scope>NUCLEOTIDE SEQUENCE [LARGE SCALE GENOMIC DNA]</scope>
    <source>
        <strain evidence="2 3">DSM 45312</strain>
    </source>
</reference>
<keyword evidence="1" id="KW-0472">Membrane</keyword>
<dbReference type="EMBL" id="PYGA01000023">
    <property type="protein sequence ID" value="PSK90250.1"/>
    <property type="molecule type" value="Genomic_DNA"/>
</dbReference>
<accession>A0A2P8CZ68</accession>
<protein>
    <recommendedName>
        <fullName evidence="4">DUF1449 family protein</fullName>
    </recommendedName>
</protein>
<evidence type="ECO:0000313" key="3">
    <source>
        <dbReference type="Proteomes" id="UP000240542"/>
    </source>
</evidence>
<evidence type="ECO:0008006" key="4">
    <source>
        <dbReference type="Google" id="ProtNLM"/>
    </source>
</evidence>
<gene>
    <name evidence="2" type="ORF">CLV63_12379</name>
</gene>
<feature type="transmembrane region" description="Helical" evidence="1">
    <location>
        <begin position="50"/>
        <end position="77"/>
    </location>
</feature>
<evidence type="ECO:0000313" key="2">
    <source>
        <dbReference type="EMBL" id="PSK90250.1"/>
    </source>
</evidence>
<keyword evidence="3" id="KW-1185">Reference proteome</keyword>
<evidence type="ECO:0000256" key="1">
    <source>
        <dbReference type="SAM" id="Phobius"/>
    </source>
</evidence>
<comment type="caution">
    <text evidence="2">The sequence shown here is derived from an EMBL/GenBank/DDBJ whole genome shotgun (WGS) entry which is preliminary data.</text>
</comment>
<organism evidence="2 3">
    <name type="scientific">Murinocardiopsis flavida</name>
    <dbReference type="NCBI Taxonomy" id="645275"/>
    <lineage>
        <taxon>Bacteria</taxon>
        <taxon>Bacillati</taxon>
        <taxon>Actinomycetota</taxon>
        <taxon>Actinomycetes</taxon>
        <taxon>Streptosporangiales</taxon>
        <taxon>Nocardiopsidaceae</taxon>
        <taxon>Murinocardiopsis</taxon>
    </lineage>
</organism>
<dbReference type="RefSeq" id="WP_106585931.1">
    <property type="nucleotide sequence ID" value="NZ_PYGA01000023.1"/>
</dbReference>
<keyword evidence="1" id="KW-0812">Transmembrane</keyword>
<sequence>MGAFVQAALGFPTVLFTFSLVVVVAYWVLVLVGGAEVDMLDGDVPDSGGAIGLLGGIGLGGVPGTVSVSLVIAVAWFLSLSGASLATGWGLSPTWLIVILVGVLALALMGAWLVTAFIVMGLRKALPDARESSLHDFVGRTCTIRTGKVTMDFGQAEAASEDGSTSVIQVRQHGDDPLTAGSTALVYAYDDAGEFFWVSAFDPALDPNR</sequence>